<dbReference type="PANTHER" id="PTHR11265">
    <property type="entry name" value="S-ADENOSYL-METHYLTRANSFERASE MRAW"/>
    <property type="match status" value="1"/>
</dbReference>
<dbReference type="SUPFAM" id="SSF53335">
    <property type="entry name" value="S-adenosyl-L-methionine-dependent methyltransferases"/>
    <property type="match status" value="1"/>
</dbReference>
<dbReference type="InterPro" id="IPR002903">
    <property type="entry name" value="RsmH"/>
</dbReference>
<proteinExistence type="inferred from homology"/>
<dbReference type="Gene3D" id="1.10.150.170">
    <property type="entry name" value="Putative methyltransferase TM0872, insert domain"/>
    <property type="match status" value="1"/>
</dbReference>
<dbReference type="HAMAP" id="MF_01007">
    <property type="entry name" value="16SrRNA_methyltr_H"/>
    <property type="match status" value="1"/>
</dbReference>
<dbReference type="PANTHER" id="PTHR11265:SF0">
    <property type="entry name" value="12S RRNA N4-METHYLCYTIDINE METHYLTRANSFERASE"/>
    <property type="match status" value="1"/>
</dbReference>
<accession>A0A6J6LVD0</accession>
<protein>
    <submittedName>
        <fullName evidence="6">Unannotated protein</fullName>
    </submittedName>
</protein>
<organism evidence="6">
    <name type="scientific">freshwater metagenome</name>
    <dbReference type="NCBI Taxonomy" id="449393"/>
    <lineage>
        <taxon>unclassified sequences</taxon>
        <taxon>metagenomes</taxon>
        <taxon>ecological metagenomes</taxon>
    </lineage>
</organism>
<dbReference type="Pfam" id="PF01795">
    <property type="entry name" value="Methyltransf_5"/>
    <property type="match status" value="1"/>
</dbReference>
<dbReference type="InterPro" id="IPR029063">
    <property type="entry name" value="SAM-dependent_MTases_sf"/>
</dbReference>
<evidence type="ECO:0000256" key="1">
    <source>
        <dbReference type="ARBA" id="ARBA00010396"/>
    </source>
</evidence>
<dbReference type="NCBIfam" id="TIGR00006">
    <property type="entry name" value="16S rRNA (cytosine(1402)-N(4))-methyltransferase RsmH"/>
    <property type="match status" value="1"/>
</dbReference>
<dbReference type="GO" id="GO:0005737">
    <property type="term" value="C:cytoplasm"/>
    <property type="evidence" value="ECO:0007669"/>
    <property type="project" value="TreeGrafter"/>
</dbReference>
<dbReference type="AlphaFoldDB" id="A0A6J6LVD0"/>
<sequence>MQVHKSVMLDRCITLLTPAIERNSNPIVIDATLGLGGHSKAILEKFPQVKIVGLDRDQSAMKIAKENLQEFAERITIIHAVYDELPSVLDSLGFKKVDGILFDLGVSSLQLDEAERGFSYSQLAPLDMRMDQSDPLSAAVVLNTYTKGELVRVLRNYGEEKFASRIADNIIKARASGLLNNTKDLAELVKSSIPAATRRTGGNPAKRTFQALRIEVNNELKVLETAIPAALDRLSVGGRMVVMSFQSLEDRIVKRFFADASESKSPRGLPIEMTEFAAKYNLVFRGSESASDEEIESNSRAQSVKLRAIERIAA</sequence>
<comment type="similarity">
    <text evidence="1">Belongs to the methyltransferase superfamily. RsmH family.</text>
</comment>
<dbReference type="SUPFAM" id="SSF81799">
    <property type="entry name" value="Putative methyltransferase TM0872, insert domain"/>
    <property type="match status" value="1"/>
</dbReference>
<gene>
    <name evidence="5" type="ORF">UFOPK1791_00278</name>
    <name evidence="6" type="ORF">UFOPK2312_00200</name>
</gene>
<dbReference type="InterPro" id="IPR023397">
    <property type="entry name" value="SAM-dep_MeTrfase_MraW_recog"/>
</dbReference>
<keyword evidence="3" id="KW-0808">Transferase</keyword>
<dbReference type="GO" id="GO:0071424">
    <property type="term" value="F:rRNA (cytosine-N4-)-methyltransferase activity"/>
    <property type="evidence" value="ECO:0007669"/>
    <property type="project" value="TreeGrafter"/>
</dbReference>
<keyword evidence="2" id="KW-0489">Methyltransferase</keyword>
<evidence type="ECO:0000256" key="4">
    <source>
        <dbReference type="ARBA" id="ARBA00022691"/>
    </source>
</evidence>
<dbReference type="GO" id="GO:0070475">
    <property type="term" value="P:rRNA base methylation"/>
    <property type="evidence" value="ECO:0007669"/>
    <property type="project" value="TreeGrafter"/>
</dbReference>
<evidence type="ECO:0000256" key="3">
    <source>
        <dbReference type="ARBA" id="ARBA00022679"/>
    </source>
</evidence>
<evidence type="ECO:0000313" key="6">
    <source>
        <dbReference type="EMBL" id="CAB4664395.1"/>
    </source>
</evidence>
<keyword evidence="4" id="KW-0949">S-adenosyl-L-methionine</keyword>
<dbReference type="Gene3D" id="3.40.50.150">
    <property type="entry name" value="Vaccinia Virus protein VP39"/>
    <property type="match status" value="1"/>
</dbReference>
<name>A0A6J6LVD0_9ZZZZ</name>
<dbReference type="EMBL" id="CAEZWY010000011">
    <property type="protein sequence ID" value="CAB4664395.1"/>
    <property type="molecule type" value="Genomic_DNA"/>
</dbReference>
<evidence type="ECO:0000313" key="5">
    <source>
        <dbReference type="EMBL" id="CAB4586564.1"/>
    </source>
</evidence>
<evidence type="ECO:0000256" key="2">
    <source>
        <dbReference type="ARBA" id="ARBA00022603"/>
    </source>
</evidence>
<dbReference type="EMBL" id="CAEZUF010000014">
    <property type="protein sequence ID" value="CAB4586564.1"/>
    <property type="molecule type" value="Genomic_DNA"/>
</dbReference>
<reference evidence="6" key="1">
    <citation type="submission" date="2020-05" db="EMBL/GenBank/DDBJ databases">
        <authorList>
            <person name="Chiriac C."/>
            <person name="Salcher M."/>
            <person name="Ghai R."/>
            <person name="Kavagutti S V."/>
        </authorList>
    </citation>
    <scope>NUCLEOTIDE SEQUENCE</scope>
</reference>
<dbReference type="PIRSF" id="PIRSF004486">
    <property type="entry name" value="MraW"/>
    <property type="match status" value="1"/>
</dbReference>